<dbReference type="CDD" id="cd06445">
    <property type="entry name" value="ATase"/>
    <property type="match status" value="1"/>
</dbReference>
<dbReference type="InterPro" id="IPR036631">
    <property type="entry name" value="MGMT_N_sf"/>
</dbReference>
<reference evidence="13" key="4">
    <citation type="submission" date="2023-02" db="EMBL/GenBank/DDBJ databases">
        <authorList>
            <person name="Sun Q."/>
            <person name="Mori K."/>
        </authorList>
    </citation>
    <scope>NUCLEOTIDE SEQUENCE</scope>
    <source>
        <strain evidence="13">NBRC 114545</strain>
    </source>
</reference>
<dbReference type="InterPro" id="IPR001497">
    <property type="entry name" value="MethylDNA_cys_MeTrfase_AS"/>
</dbReference>
<dbReference type="Proteomes" id="UP000268310">
    <property type="component" value="Chromosome"/>
</dbReference>
<feature type="active site" description="Nucleophile; methyl group acceptor" evidence="9">
    <location>
        <position position="136"/>
    </location>
</feature>
<organism evidence="13 15">
    <name type="scientific">Tetragenococcus osmophilus</name>
    <dbReference type="NCBI Taxonomy" id="526944"/>
    <lineage>
        <taxon>Bacteria</taxon>
        <taxon>Bacillati</taxon>
        <taxon>Bacillota</taxon>
        <taxon>Bacilli</taxon>
        <taxon>Lactobacillales</taxon>
        <taxon>Enterococcaceae</taxon>
        <taxon>Tetragenococcus</taxon>
    </lineage>
</organism>
<dbReference type="SUPFAM" id="SSF46767">
    <property type="entry name" value="Methylated DNA-protein cysteine methyltransferase, C-terminal domain"/>
    <property type="match status" value="1"/>
</dbReference>
<dbReference type="Pfam" id="PF02870">
    <property type="entry name" value="Methyltransf_1N"/>
    <property type="match status" value="1"/>
</dbReference>
<proteinExistence type="inferred from homology"/>
<reference evidence="12 14" key="1">
    <citation type="journal article" date="2012" name="Int. J. Syst. Evol. Microbiol.">
        <title>Characterization of Tetragenococcus strains from sugar thick juice reveals a novel species, Tetragenococcus osmophilus sp. nov., and divides Tetragenococcus halophilus into two subspecies, T. halophilus subsp. halophilus subsp. nov. and T. halophilus subsp. flandriensis subsp. nov.</title>
        <authorList>
            <person name="Juste A."/>
            <person name="Van Trappen S."/>
            <person name="Verreth C."/>
            <person name="Cleenwerck I."/>
            <person name="De Vos P."/>
            <person name="Lievens B."/>
            <person name="Willems K.A."/>
        </authorList>
    </citation>
    <scope>NUCLEOTIDE SEQUENCE [LARGE SCALE GENOMIC DNA]</scope>
    <source>
        <strain evidence="12 14">JCM 31126</strain>
    </source>
</reference>
<dbReference type="GO" id="GO:0006307">
    <property type="term" value="P:DNA alkylation repair"/>
    <property type="evidence" value="ECO:0007669"/>
    <property type="project" value="UniProtKB-UniRule"/>
</dbReference>
<evidence type="ECO:0000313" key="14">
    <source>
        <dbReference type="Proteomes" id="UP000268310"/>
    </source>
</evidence>
<dbReference type="KEGG" id="too:C7K38_00940"/>
<dbReference type="GO" id="GO:0003908">
    <property type="term" value="F:methylated-DNA-[protein]-cysteine S-methyltransferase activity"/>
    <property type="evidence" value="ECO:0007669"/>
    <property type="project" value="UniProtKB-UniRule"/>
</dbReference>
<keyword evidence="5 9" id="KW-0808">Transferase</keyword>
<keyword evidence="4 9" id="KW-0489">Methyltransferase</keyword>
<evidence type="ECO:0000256" key="8">
    <source>
        <dbReference type="ARBA" id="ARBA00049348"/>
    </source>
</evidence>
<dbReference type="PANTHER" id="PTHR10815">
    <property type="entry name" value="METHYLATED-DNA--PROTEIN-CYSTEINE METHYLTRANSFERASE"/>
    <property type="match status" value="1"/>
</dbReference>
<comment type="miscellaneous">
    <text evidence="9">This enzyme catalyzes only one turnover and therefore is not strictly catalytic. According to one definition, an enzyme is a biocatalyst that acts repeatedly and over many reaction cycles.</text>
</comment>
<evidence type="ECO:0000256" key="5">
    <source>
        <dbReference type="ARBA" id="ARBA00022679"/>
    </source>
</evidence>
<evidence type="ECO:0000313" key="13">
    <source>
        <dbReference type="EMBL" id="GMA71101.1"/>
    </source>
</evidence>
<comment type="catalytic activity">
    <reaction evidence="8 9">
        <text>a 6-O-methyl-2'-deoxyguanosine in DNA + L-cysteinyl-[protein] = S-methyl-L-cysteinyl-[protein] + a 2'-deoxyguanosine in DNA</text>
        <dbReference type="Rhea" id="RHEA:24000"/>
        <dbReference type="Rhea" id="RHEA-COMP:10131"/>
        <dbReference type="Rhea" id="RHEA-COMP:10132"/>
        <dbReference type="Rhea" id="RHEA-COMP:11367"/>
        <dbReference type="Rhea" id="RHEA-COMP:11368"/>
        <dbReference type="ChEBI" id="CHEBI:29950"/>
        <dbReference type="ChEBI" id="CHEBI:82612"/>
        <dbReference type="ChEBI" id="CHEBI:85445"/>
        <dbReference type="ChEBI" id="CHEBI:85448"/>
        <dbReference type="EC" id="2.1.1.63"/>
    </reaction>
</comment>
<evidence type="ECO:0000259" key="10">
    <source>
        <dbReference type="Pfam" id="PF01035"/>
    </source>
</evidence>
<dbReference type="EMBL" id="BSUW01000001">
    <property type="protein sequence ID" value="GMA71101.1"/>
    <property type="molecule type" value="Genomic_DNA"/>
</dbReference>
<evidence type="ECO:0000256" key="9">
    <source>
        <dbReference type="HAMAP-Rule" id="MF_00772"/>
    </source>
</evidence>
<dbReference type="SUPFAM" id="SSF53155">
    <property type="entry name" value="Methylated DNA-protein cysteine methyltransferase domain"/>
    <property type="match status" value="1"/>
</dbReference>
<dbReference type="Proteomes" id="UP001157039">
    <property type="component" value="Unassembled WGS sequence"/>
</dbReference>
<accession>A0AA37XJH3</accession>
<dbReference type="NCBIfam" id="TIGR00589">
    <property type="entry name" value="ogt"/>
    <property type="match status" value="1"/>
</dbReference>
<comment type="similarity">
    <text evidence="2 9">Belongs to the MGMT family.</text>
</comment>
<keyword evidence="14" id="KW-1185">Reference proteome</keyword>
<dbReference type="GO" id="GO:0005737">
    <property type="term" value="C:cytoplasm"/>
    <property type="evidence" value="ECO:0007669"/>
    <property type="project" value="UniProtKB-SubCell"/>
</dbReference>
<dbReference type="GO" id="GO:0032259">
    <property type="term" value="P:methylation"/>
    <property type="evidence" value="ECO:0007669"/>
    <property type="project" value="UniProtKB-KW"/>
</dbReference>
<keyword evidence="3 9" id="KW-0963">Cytoplasm</keyword>
<dbReference type="InterPro" id="IPR014048">
    <property type="entry name" value="MethylDNA_cys_MeTrfase_DNA-bd"/>
</dbReference>
<evidence type="ECO:0000259" key="11">
    <source>
        <dbReference type="Pfam" id="PF02870"/>
    </source>
</evidence>
<dbReference type="InterPro" id="IPR036388">
    <property type="entry name" value="WH-like_DNA-bd_sf"/>
</dbReference>
<dbReference type="RefSeq" id="WP_123933946.1">
    <property type="nucleotide sequence ID" value="NZ_BSUW01000001.1"/>
</dbReference>
<evidence type="ECO:0000256" key="4">
    <source>
        <dbReference type="ARBA" id="ARBA00022603"/>
    </source>
</evidence>
<dbReference type="HAMAP" id="MF_00772">
    <property type="entry name" value="OGT"/>
    <property type="match status" value="1"/>
</dbReference>
<dbReference type="EMBL" id="CP027783">
    <property type="protein sequence ID" value="AYW47058.1"/>
    <property type="molecule type" value="Genomic_DNA"/>
</dbReference>
<keyword evidence="7 9" id="KW-0234">DNA repair</keyword>
<dbReference type="Gene3D" id="1.10.10.10">
    <property type="entry name" value="Winged helix-like DNA-binding domain superfamily/Winged helix DNA-binding domain"/>
    <property type="match status" value="1"/>
</dbReference>
<dbReference type="InterPro" id="IPR008332">
    <property type="entry name" value="MethylG_MeTrfase_N"/>
</dbReference>
<evidence type="ECO:0000256" key="3">
    <source>
        <dbReference type="ARBA" id="ARBA00022490"/>
    </source>
</evidence>
<dbReference type="AlphaFoldDB" id="A0AA37XJH3"/>
<comment type="catalytic activity">
    <reaction evidence="1 9">
        <text>a 4-O-methyl-thymidine in DNA + L-cysteinyl-[protein] = a thymidine in DNA + S-methyl-L-cysteinyl-[protein]</text>
        <dbReference type="Rhea" id="RHEA:53428"/>
        <dbReference type="Rhea" id="RHEA-COMP:10131"/>
        <dbReference type="Rhea" id="RHEA-COMP:10132"/>
        <dbReference type="Rhea" id="RHEA-COMP:13555"/>
        <dbReference type="Rhea" id="RHEA-COMP:13556"/>
        <dbReference type="ChEBI" id="CHEBI:29950"/>
        <dbReference type="ChEBI" id="CHEBI:82612"/>
        <dbReference type="ChEBI" id="CHEBI:137386"/>
        <dbReference type="ChEBI" id="CHEBI:137387"/>
        <dbReference type="EC" id="2.1.1.63"/>
    </reaction>
</comment>
<keyword evidence="6 9" id="KW-0227">DNA damage</keyword>
<evidence type="ECO:0000313" key="12">
    <source>
        <dbReference type="EMBL" id="AYW47058.1"/>
    </source>
</evidence>
<dbReference type="InterPro" id="IPR036217">
    <property type="entry name" value="MethylDNA_cys_MeTrfase_DNAb"/>
</dbReference>
<evidence type="ECO:0000256" key="1">
    <source>
        <dbReference type="ARBA" id="ARBA00001286"/>
    </source>
</evidence>
<name>A0AA37XJH3_9ENTE</name>
<gene>
    <name evidence="13" type="primary">ogt</name>
    <name evidence="12" type="ORF">C7K38_00940</name>
    <name evidence="13" type="ORF">GCM10025885_01500</name>
</gene>
<sequence>MLYKSTYLSPLGELLILADDTALLGVWFEDQKYFGASYHLNEAIDQENRIIKQTTNWLDRYFNKENTAIDSLPLAPNVTDFRKKVLEVLKSVPYGKTITYQQVVDNLHKLYGENVGSARAVGGAVGHNPISIIIPCHRVIGSDGSLTGYAGGKERKVALLTLEGVYN</sequence>
<dbReference type="PANTHER" id="PTHR10815:SF5">
    <property type="entry name" value="METHYLATED-DNA--PROTEIN-CYSTEINE METHYLTRANSFERASE"/>
    <property type="match status" value="1"/>
</dbReference>
<feature type="domain" description="Methylguanine DNA methyltransferase ribonuclease-like" evidence="11">
    <location>
        <begin position="2"/>
        <end position="76"/>
    </location>
</feature>
<evidence type="ECO:0000313" key="15">
    <source>
        <dbReference type="Proteomes" id="UP001157039"/>
    </source>
</evidence>
<dbReference type="PROSITE" id="PS00374">
    <property type="entry name" value="MGMT"/>
    <property type="match status" value="1"/>
</dbReference>
<dbReference type="EC" id="2.1.1.63" evidence="9"/>
<dbReference type="Gene3D" id="3.30.160.70">
    <property type="entry name" value="Methylated DNA-protein cysteine methyltransferase domain"/>
    <property type="match status" value="1"/>
</dbReference>
<dbReference type="Pfam" id="PF01035">
    <property type="entry name" value="DNA_binding_1"/>
    <property type="match status" value="1"/>
</dbReference>
<comment type="subcellular location">
    <subcellularLocation>
        <location evidence="9">Cytoplasm</location>
    </subcellularLocation>
</comment>
<evidence type="ECO:0000256" key="7">
    <source>
        <dbReference type="ARBA" id="ARBA00023204"/>
    </source>
</evidence>
<comment type="function">
    <text evidence="9">Involved in the cellular defense against the biological effects of O6-methylguanine (O6-MeG) and O4-methylthymine (O4-MeT) in DNA. Repairs the methylated nucleobase in DNA by stoichiometrically transferring the methyl group to a cysteine residue in the enzyme. This is a suicide reaction: the enzyme is irreversibly inactivated.</text>
</comment>
<feature type="domain" description="Methylated-DNA-[protein]-cysteine S-methyltransferase DNA binding" evidence="10">
    <location>
        <begin position="80"/>
        <end position="165"/>
    </location>
</feature>
<reference evidence="13 15" key="2">
    <citation type="journal article" date="2014" name="Int. J. Syst. Evol. Microbiol.">
        <title>Complete genome sequence of Corynebacterium casei LMG S-19264T (=DSM 44701T), isolated from a smear-ripened cheese.</title>
        <authorList>
            <consortium name="US DOE Joint Genome Institute (JGI-PGF)"/>
            <person name="Walter F."/>
            <person name="Albersmeier A."/>
            <person name="Kalinowski J."/>
            <person name="Ruckert C."/>
        </authorList>
    </citation>
    <scope>NUCLEOTIDE SEQUENCE [LARGE SCALE GENOMIC DNA]</scope>
    <source>
        <strain evidence="13 15">NBRC 114545</strain>
    </source>
</reference>
<reference evidence="12" key="3">
    <citation type="submission" date="2018-03" db="EMBL/GenBank/DDBJ databases">
        <authorList>
            <person name="Jeon C.O."/>
        </authorList>
    </citation>
    <scope>NUCLEOTIDE SEQUENCE</scope>
    <source>
        <strain evidence="12">JCM 31126</strain>
    </source>
</reference>
<evidence type="ECO:0000256" key="2">
    <source>
        <dbReference type="ARBA" id="ARBA00008711"/>
    </source>
</evidence>
<dbReference type="InterPro" id="IPR023546">
    <property type="entry name" value="MGMT"/>
</dbReference>
<protein>
    <recommendedName>
        <fullName evidence="9">Methylated-DNA--protein-cysteine methyltransferase</fullName>
        <ecNumber evidence="9">2.1.1.63</ecNumber>
    </recommendedName>
    <alternativeName>
        <fullName evidence="9">6-O-methylguanine-DNA methyltransferase</fullName>
        <shortName evidence="9">MGMT</shortName>
    </alternativeName>
    <alternativeName>
        <fullName evidence="9">O-6-methylguanine-DNA-alkyltransferase</fullName>
    </alternativeName>
</protein>
<dbReference type="FunFam" id="1.10.10.10:FF:000214">
    <property type="entry name" value="Methylated-DNA--protein-cysteine methyltransferase"/>
    <property type="match status" value="1"/>
</dbReference>
<evidence type="ECO:0000256" key="6">
    <source>
        <dbReference type="ARBA" id="ARBA00022763"/>
    </source>
</evidence>